<reference evidence="1 2" key="1">
    <citation type="submission" date="2018-08" db="EMBL/GenBank/DDBJ databases">
        <title>Erythrobacter zhengii sp.nov., a bacterium isolated from deep-sea sediment.</title>
        <authorList>
            <person name="Fang C."/>
            <person name="Wu Y.-H."/>
            <person name="Sun C."/>
            <person name="Wang H."/>
            <person name="Cheng H."/>
            <person name="Meng F.-X."/>
            <person name="Wang C.-S."/>
            <person name="Xu X.-W."/>
        </authorList>
    </citation>
    <scope>NUCLEOTIDE SEQUENCE [LARGE SCALE GENOMIC DNA]</scope>
    <source>
        <strain evidence="1 2">V18</strain>
    </source>
</reference>
<comment type="caution">
    <text evidence="1">The sequence shown here is derived from an EMBL/GenBank/DDBJ whole genome shotgun (WGS) entry which is preliminary data.</text>
</comment>
<protein>
    <submittedName>
        <fullName evidence="1">Class I SAM-dependent methyltransferase</fullName>
    </submittedName>
</protein>
<keyword evidence="1" id="KW-0489">Methyltransferase</keyword>
<dbReference type="GO" id="GO:0008168">
    <property type="term" value="F:methyltransferase activity"/>
    <property type="evidence" value="ECO:0007669"/>
    <property type="project" value="UniProtKB-KW"/>
</dbReference>
<dbReference type="InterPro" id="IPR029063">
    <property type="entry name" value="SAM-dependent_MTases_sf"/>
</dbReference>
<dbReference type="OrthoDB" id="7583028at2"/>
<dbReference type="AlphaFoldDB" id="A0A418NWT4"/>
<name>A0A418NWT4_9SPHN</name>
<dbReference type="Pfam" id="PF13489">
    <property type="entry name" value="Methyltransf_23"/>
    <property type="match status" value="1"/>
</dbReference>
<dbReference type="Proteomes" id="UP000286576">
    <property type="component" value="Unassembled WGS sequence"/>
</dbReference>
<dbReference type="RefSeq" id="WP_119584326.1">
    <property type="nucleotide sequence ID" value="NZ_CAWODQ010000001.1"/>
</dbReference>
<evidence type="ECO:0000313" key="1">
    <source>
        <dbReference type="EMBL" id="RIV89048.1"/>
    </source>
</evidence>
<evidence type="ECO:0000313" key="2">
    <source>
        <dbReference type="Proteomes" id="UP000286576"/>
    </source>
</evidence>
<dbReference type="CDD" id="cd02440">
    <property type="entry name" value="AdoMet_MTases"/>
    <property type="match status" value="1"/>
</dbReference>
<keyword evidence="1" id="KW-0808">Transferase</keyword>
<dbReference type="SUPFAM" id="SSF53335">
    <property type="entry name" value="S-adenosyl-L-methionine-dependent methyltransferases"/>
    <property type="match status" value="1"/>
</dbReference>
<proteinExistence type="predicted"/>
<dbReference type="GO" id="GO:0032259">
    <property type="term" value="P:methylation"/>
    <property type="evidence" value="ECO:0007669"/>
    <property type="project" value="UniProtKB-KW"/>
</dbReference>
<keyword evidence="2" id="KW-1185">Reference proteome</keyword>
<gene>
    <name evidence="1" type="ORF">D2V07_01975</name>
</gene>
<dbReference type="Gene3D" id="3.40.50.150">
    <property type="entry name" value="Vaccinia Virus protein VP39"/>
    <property type="match status" value="1"/>
</dbReference>
<dbReference type="EMBL" id="QXFL01000001">
    <property type="protein sequence ID" value="RIV89048.1"/>
    <property type="molecule type" value="Genomic_DNA"/>
</dbReference>
<sequence>MGNGDINQAWDTFWERERRKGTKAARTDAGRGMPESWNRIERQRERVWKDFARTLPKGARILDLGTGDGHVMAHLLRARRDLKLLGIDRAGALPDPPRGAKVRGGVMMEDLPLPDGRFAAVTSQFAFEYGDLPSAAVEVARVLKPGGMAALMTHRLDGPIVAHNRKRRAQIAWALEDQQLLKAARGSLGLRSAGIAALPRQVIEAPEKGAALHGPASAAWEIAEAIRQTLHHGRQDSPANVKAILTEIEAQAENELGRIASLEAAATAAGDGAPIITAMADAGLELVEDRQLLDGISAAPFADFRTFRKA</sequence>
<accession>A0A418NWT4</accession>
<organism evidence="1 2">
    <name type="scientific">Aurantiacibacter zhengii</name>
    <dbReference type="NCBI Taxonomy" id="2307003"/>
    <lineage>
        <taxon>Bacteria</taxon>
        <taxon>Pseudomonadati</taxon>
        <taxon>Pseudomonadota</taxon>
        <taxon>Alphaproteobacteria</taxon>
        <taxon>Sphingomonadales</taxon>
        <taxon>Erythrobacteraceae</taxon>
        <taxon>Aurantiacibacter</taxon>
    </lineage>
</organism>